<proteinExistence type="inferred from homology"/>
<dbReference type="PANTHER" id="PTHR42928">
    <property type="entry name" value="TRICARBOXYLATE-BINDING PROTEIN"/>
    <property type="match status" value="1"/>
</dbReference>
<dbReference type="EMBL" id="JACIFZ010000014">
    <property type="protein sequence ID" value="MBB4225711.1"/>
    <property type="molecule type" value="Genomic_DNA"/>
</dbReference>
<feature type="chain" id="PRO_5032691213" evidence="2">
    <location>
        <begin position="25"/>
        <end position="325"/>
    </location>
</feature>
<dbReference type="InterPro" id="IPR006311">
    <property type="entry name" value="TAT_signal"/>
</dbReference>
<sequence>MHRRSVLKSAGAAAMAAALRPALAQQDRTAFVISGFPAGGMGDQVARPLAEKLRGKYASNVVVDTRVGAGGRIAVEYVRRASADGMTILQIPSSPMTLYPNTYRKLSYDPLADFVPVSTTVTYAFVLAAGPGVPSEVRTLADYLKWVQLDAKSASYGVPAAGSALHFVGMMLDKHIGKKLTAIPYKGGAPLLNDVLGGQVPVSVSVLGEVMPHIRSGRLRGLAVSSAQRSPFLPEVPTFAEQGYADIVVQEWLGWFLPAKSPGDKVQQLNALVREGLQDPALIESLAKNGLAPVHQSPEEFAKLVRSDLARWTPVVKASGFTAED</sequence>
<dbReference type="InterPro" id="IPR005064">
    <property type="entry name" value="BUG"/>
</dbReference>
<accession>A0A840G913</accession>
<dbReference type="RefSeq" id="WP_184642450.1">
    <property type="nucleotide sequence ID" value="NZ_JACIFZ010000014.1"/>
</dbReference>
<dbReference type="PIRSF" id="PIRSF017082">
    <property type="entry name" value="YflP"/>
    <property type="match status" value="1"/>
</dbReference>
<dbReference type="Proteomes" id="UP000524450">
    <property type="component" value="Unassembled WGS sequence"/>
</dbReference>
<reference evidence="3 4" key="1">
    <citation type="submission" date="2020-08" db="EMBL/GenBank/DDBJ databases">
        <title>Genomic Encyclopedia of Type Strains, Phase IV (KMG-V): Genome sequencing to study the core and pangenomes of soil and plant-associated prokaryotes.</title>
        <authorList>
            <person name="Whitman W."/>
        </authorList>
    </citation>
    <scope>NUCLEOTIDE SEQUENCE [LARGE SCALE GENOMIC DNA]</scope>
    <source>
        <strain evidence="3 4">34/80</strain>
    </source>
</reference>
<evidence type="ECO:0000256" key="2">
    <source>
        <dbReference type="SAM" id="SignalP"/>
    </source>
</evidence>
<comment type="caution">
    <text evidence="3">The sequence shown here is derived from an EMBL/GenBank/DDBJ whole genome shotgun (WGS) entry which is preliminary data.</text>
</comment>
<evidence type="ECO:0000313" key="3">
    <source>
        <dbReference type="EMBL" id="MBB4225711.1"/>
    </source>
</evidence>
<dbReference type="InterPro" id="IPR042100">
    <property type="entry name" value="Bug_dom1"/>
</dbReference>
<comment type="similarity">
    <text evidence="1">Belongs to the UPF0065 (bug) family.</text>
</comment>
<dbReference type="AlphaFoldDB" id="A0A840G913"/>
<dbReference type="PROSITE" id="PS51318">
    <property type="entry name" value="TAT"/>
    <property type="match status" value="1"/>
</dbReference>
<organism evidence="3 4">
    <name type="scientific">Variovorax guangxiensis</name>
    <dbReference type="NCBI Taxonomy" id="1775474"/>
    <lineage>
        <taxon>Bacteria</taxon>
        <taxon>Pseudomonadati</taxon>
        <taxon>Pseudomonadota</taxon>
        <taxon>Betaproteobacteria</taxon>
        <taxon>Burkholderiales</taxon>
        <taxon>Comamonadaceae</taxon>
        <taxon>Variovorax</taxon>
    </lineage>
</organism>
<name>A0A840G913_9BURK</name>
<protein>
    <submittedName>
        <fullName evidence="3">Tripartite-type tricarboxylate transporter receptor subunit TctC</fullName>
    </submittedName>
</protein>
<keyword evidence="2" id="KW-0732">Signal</keyword>
<dbReference type="SUPFAM" id="SSF53850">
    <property type="entry name" value="Periplasmic binding protein-like II"/>
    <property type="match status" value="1"/>
</dbReference>
<dbReference type="Gene3D" id="3.40.190.10">
    <property type="entry name" value="Periplasmic binding protein-like II"/>
    <property type="match status" value="1"/>
</dbReference>
<feature type="signal peptide" evidence="2">
    <location>
        <begin position="1"/>
        <end position="24"/>
    </location>
</feature>
<gene>
    <name evidence="3" type="ORF">GGD71_006524</name>
</gene>
<keyword evidence="3" id="KW-0675">Receptor</keyword>
<dbReference type="Pfam" id="PF03401">
    <property type="entry name" value="TctC"/>
    <property type="match status" value="1"/>
</dbReference>
<dbReference type="Gene3D" id="3.40.190.150">
    <property type="entry name" value="Bordetella uptake gene, domain 1"/>
    <property type="match status" value="1"/>
</dbReference>
<dbReference type="PANTHER" id="PTHR42928:SF5">
    <property type="entry name" value="BLR1237 PROTEIN"/>
    <property type="match status" value="1"/>
</dbReference>
<evidence type="ECO:0000256" key="1">
    <source>
        <dbReference type="ARBA" id="ARBA00006987"/>
    </source>
</evidence>
<evidence type="ECO:0000313" key="4">
    <source>
        <dbReference type="Proteomes" id="UP000524450"/>
    </source>
</evidence>
<dbReference type="CDD" id="cd13579">
    <property type="entry name" value="PBP2_Bug_NagM"/>
    <property type="match status" value="1"/>
</dbReference>